<accession>A0A388TEQ5</accession>
<name>A0A388TEQ5_TERA1</name>
<dbReference type="EMBL" id="BGZN01000225">
    <property type="protein sequence ID" value="GBR75288.1"/>
    <property type="molecule type" value="Genomic_DNA"/>
</dbReference>
<dbReference type="Proteomes" id="UP000269352">
    <property type="component" value="Unassembled WGS sequence"/>
</dbReference>
<keyword evidence="2" id="KW-1185">Reference proteome</keyword>
<comment type="caution">
    <text evidence="1">The sequence shown here is derived from an EMBL/GenBank/DDBJ whole genome shotgun (WGS) entry which is preliminary data.</text>
</comment>
<sequence>MGAGALITSSIVVANKDAEAGQQFVNILREPEYTDTFLEYYLQNMSQSNLNAAMAIINRMKPDDRNPLLENLIKGLANIGDDKRMAAIQKIEKAIASTNPKHETSPNKSPLEIKSALSTAYSGKIAGLVAEQNTASA</sequence>
<evidence type="ECO:0000313" key="2">
    <source>
        <dbReference type="Proteomes" id="UP000269352"/>
    </source>
</evidence>
<evidence type="ECO:0000313" key="1">
    <source>
        <dbReference type="EMBL" id="GBR75288.1"/>
    </source>
</evidence>
<proteinExistence type="predicted"/>
<reference evidence="1 2" key="1">
    <citation type="journal article" date="2019" name="ISME J.">
        <title>Genome analyses of uncultured TG2/ZB3 bacteria in 'Margulisbacteria' specifically attached to ectosymbiotic spirochetes of protists in the termite gut.</title>
        <authorList>
            <person name="Utami Y.D."/>
            <person name="Kuwahara H."/>
            <person name="Igai K."/>
            <person name="Murakami T."/>
            <person name="Sugaya K."/>
            <person name="Morikawa T."/>
            <person name="Nagura Y."/>
            <person name="Yuki M."/>
            <person name="Deevong P."/>
            <person name="Inoue T."/>
            <person name="Kihara K."/>
            <person name="Lo N."/>
            <person name="Yamada A."/>
            <person name="Ohkuma M."/>
            <person name="Hongoh Y."/>
        </authorList>
    </citation>
    <scope>NUCLEOTIDE SEQUENCE [LARGE SCALE GENOMIC DNA]</scope>
    <source>
        <strain evidence="1">NkOx7-01</strain>
    </source>
</reference>
<protein>
    <submittedName>
        <fullName evidence="1">Uncharacterized protein</fullName>
    </submittedName>
</protein>
<dbReference type="AlphaFoldDB" id="A0A388TEQ5"/>
<organism evidence="1 2">
    <name type="scientific">Termititenax aidoneus</name>
    <dbReference type="NCBI Taxonomy" id="2218524"/>
    <lineage>
        <taxon>Bacteria</taxon>
        <taxon>Bacillati</taxon>
        <taxon>Candidatus Margulisiibacteriota</taxon>
        <taxon>Candidatus Termititenacia</taxon>
        <taxon>Candidatus Termititenacales</taxon>
        <taxon>Candidatus Termititenacaceae</taxon>
        <taxon>Candidatus Termititenax</taxon>
    </lineage>
</organism>
<gene>
    <name evidence="1" type="ORF">NO1_2296</name>
</gene>